<dbReference type="PANTHER" id="PTHR23318">
    <property type="entry name" value="ATP SYNTHASE GAMMA-RELATED"/>
    <property type="match status" value="1"/>
</dbReference>
<dbReference type="InterPro" id="IPR011993">
    <property type="entry name" value="PH-like_dom_sf"/>
</dbReference>
<evidence type="ECO:0000256" key="1">
    <source>
        <dbReference type="ARBA" id="ARBA00004123"/>
    </source>
</evidence>
<dbReference type="Pfam" id="PF22972">
    <property type="entry name" value="EVH1_PP4R3"/>
    <property type="match status" value="1"/>
</dbReference>
<feature type="region of interest" description="Disordered" evidence="3">
    <location>
        <begin position="668"/>
        <end position="804"/>
    </location>
</feature>
<dbReference type="PANTHER" id="PTHR23318:SF0">
    <property type="entry name" value="SERINE_THREONINE-PROTEIN PHOSPHATASE 4 REGULATORY SUBUNIT 3"/>
    <property type="match status" value="1"/>
</dbReference>
<dbReference type="GO" id="GO:0006974">
    <property type="term" value="P:DNA damage response"/>
    <property type="evidence" value="ECO:0007669"/>
    <property type="project" value="TreeGrafter"/>
</dbReference>
<dbReference type="InterPro" id="IPR051137">
    <property type="entry name" value="PP4R3-like"/>
</dbReference>
<dbReference type="SUPFAM" id="SSF50729">
    <property type="entry name" value="PH domain-like"/>
    <property type="match status" value="1"/>
</dbReference>
<gene>
    <name evidence="6" type="ORF">G6F50_004051</name>
</gene>
<dbReference type="SUPFAM" id="SSF48371">
    <property type="entry name" value="ARM repeat"/>
    <property type="match status" value="1"/>
</dbReference>
<feature type="domain" description="PP4R3 EVH1-like" evidence="5">
    <location>
        <begin position="12"/>
        <end position="100"/>
    </location>
</feature>
<dbReference type="InterPro" id="IPR055236">
    <property type="entry name" value="EVH1_PP4R3"/>
</dbReference>
<evidence type="ECO:0008006" key="8">
    <source>
        <dbReference type="Google" id="ProtNLM"/>
    </source>
</evidence>
<evidence type="ECO:0000313" key="6">
    <source>
        <dbReference type="EMBL" id="KAG1572084.1"/>
    </source>
</evidence>
<feature type="compositionally biased region" description="Acidic residues" evidence="3">
    <location>
        <begin position="716"/>
        <end position="728"/>
    </location>
</feature>
<comment type="subcellular location">
    <subcellularLocation>
        <location evidence="1">Nucleus</location>
    </subcellularLocation>
</comment>
<dbReference type="Gene3D" id="2.30.29.30">
    <property type="entry name" value="Pleckstrin-homology domain (PH domain)/Phosphotyrosine-binding domain (PTB)"/>
    <property type="match status" value="1"/>
</dbReference>
<evidence type="ECO:0000259" key="4">
    <source>
        <dbReference type="Pfam" id="PF04802"/>
    </source>
</evidence>
<keyword evidence="7" id="KW-1185">Reference proteome</keyword>
<dbReference type="InterPro" id="IPR016024">
    <property type="entry name" value="ARM-type_fold"/>
</dbReference>
<dbReference type="InterPro" id="IPR011989">
    <property type="entry name" value="ARM-like"/>
</dbReference>
<dbReference type="Gene3D" id="1.25.10.10">
    <property type="entry name" value="Leucine-rich Repeat Variant"/>
    <property type="match status" value="1"/>
</dbReference>
<keyword evidence="2" id="KW-0539">Nucleus</keyword>
<dbReference type="GO" id="GO:0005654">
    <property type="term" value="C:nucleoplasm"/>
    <property type="evidence" value="ECO:0007669"/>
    <property type="project" value="TreeGrafter"/>
</dbReference>
<evidence type="ECO:0000259" key="5">
    <source>
        <dbReference type="Pfam" id="PF22972"/>
    </source>
</evidence>
<comment type="caution">
    <text evidence="6">The sequence shown here is derived from an EMBL/GenBank/DDBJ whole genome shotgun (WGS) entry which is preliminary data.</text>
</comment>
<reference evidence="6 7" key="1">
    <citation type="journal article" date="2020" name="Microb. Genom.">
        <title>Genetic diversity of clinical and environmental Mucorales isolates obtained from an investigation of mucormycosis cases among solid organ transplant recipients.</title>
        <authorList>
            <person name="Nguyen M.H."/>
            <person name="Kaul D."/>
            <person name="Muto C."/>
            <person name="Cheng S.J."/>
            <person name="Richter R.A."/>
            <person name="Bruno V.M."/>
            <person name="Liu G."/>
            <person name="Beyhan S."/>
            <person name="Sundermann A.J."/>
            <person name="Mounaud S."/>
            <person name="Pasculle A.W."/>
            <person name="Nierman W.C."/>
            <person name="Driscoll E."/>
            <person name="Cumbie R."/>
            <person name="Clancy C.J."/>
            <person name="Dupont C.L."/>
        </authorList>
    </citation>
    <scope>NUCLEOTIDE SEQUENCE [LARGE SCALE GENOMIC DNA]</scope>
    <source>
        <strain evidence="6 7">GL24</strain>
    </source>
</reference>
<proteinExistence type="predicted"/>
<feature type="compositionally biased region" description="Basic and acidic residues" evidence="3">
    <location>
        <begin position="671"/>
        <end position="695"/>
    </location>
</feature>
<feature type="compositionally biased region" description="Acidic residues" evidence="3">
    <location>
        <begin position="696"/>
        <end position="709"/>
    </location>
</feature>
<protein>
    <recommendedName>
        <fullName evidence="8">Serine/threonine-protein phosphatase 4 regulatory subunit 3-like central domain-containing protein</fullName>
    </recommendedName>
</protein>
<dbReference type="InterPro" id="IPR006887">
    <property type="entry name" value="P4R3-like_central_dom"/>
</dbReference>
<dbReference type="Pfam" id="PF04802">
    <property type="entry name" value="PP4R3"/>
    <property type="match status" value="1"/>
</dbReference>
<dbReference type="AlphaFoldDB" id="A0A9P6Z728"/>
<feature type="compositionally biased region" description="Acidic residues" evidence="3">
    <location>
        <begin position="745"/>
        <end position="754"/>
    </location>
</feature>
<evidence type="ECO:0000256" key="2">
    <source>
        <dbReference type="ARBA" id="ARBA00023242"/>
    </source>
</evidence>
<name>A0A9P6Z728_9FUNG</name>
<dbReference type="Proteomes" id="UP000740926">
    <property type="component" value="Unassembled WGS sequence"/>
</dbReference>
<sequence length="804" mass="94842">MTESQQSTSSYRVKLYELVDGNWTDRGTGKCYYKMGSEGKTDELHVVSEEDEGVALLVSPVIKSNMYQKQKDTLILWTERDQREYAVSFQDPLSCQRIWNSFGERGMVDRDSMDDDEKDKMMDEDELDAEVVTDNNEVAVNASKSTNYEYYKLPEPTLNNMKSIIETLDDVRYSRDKDRFAEYIMDEDYIEKLVPIFNECEDLEAYNEIHIIYDLLLHILNLNDQNIIEHVVNEELIMSIMGILEYDPKTPHQKTRHRAFIRSKGSSRDHVEELDDEELIKEIDETFRLRYLHNVLTNHQAPYNLLETISNMLQQNNVRIIRNIQNDSILLTKLTSTITNEKTSEKKRSECISFILHLCELAREMQVMIRFSFYKSLAHHGLIDILCYALNSKDQHVQKTSVQLLESLVQADAHTVRLQIVSQEKDEECSRSLLKVMIDEATSEDVNCFRIQYFHIFRVLMETNPSNQVNTATNTSSIMDNDNEEFLTVLYEKHMATFYQFIINLEIEHVKLEGEYKALSLSRDKNDLCKRLMDLLTFSFKSHGFRFKYFLLTNNCVPKILQLTRSNCAHMKLFPIRFIRACLETKDEFYYTNFMKMNIFETIVRLTIDNKEKDNLVSSACFSLFELIRTENYKPLINYLITEFDSVLDTVVFTKTSLLHKLKYEQMTSNTEDKAEKSDKEEDASHHDTWSKVDKEEEDYFNTSDEEDNDIKPLVDYEDEDEDEEEKKDDEQHILTPPLKRKHEDEEEEDEEDSPFVRHRKKLQNEQVIKLKTTTPKQQSDPFSLKRNHEEEEEEESKSRMKLT</sequence>
<dbReference type="GO" id="GO:0030289">
    <property type="term" value="C:protein phosphatase 4 complex"/>
    <property type="evidence" value="ECO:0007669"/>
    <property type="project" value="TreeGrafter"/>
</dbReference>
<feature type="domain" description="Serine/threonine-protein phosphatase 4 regulatory subunit 3-like central" evidence="4">
    <location>
        <begin position="166"/>
        <end position="666"/>
    </location>
</feature>
<organism evidence="6 7">
    <name type="scientific">Rhizopus delemar</name>
    <dbReference type="NCBI Taxonomy" id="936053"/>
    <lineage>
        <taxon>Eukaryota</taxon>
        <taxon>Fungi</taxon>
        <taxon>Fungi incertae sedis</taxon>
        <taxon>Mucoromycota</taxon>
        <taxon>Mucoromycotina</taxon>
        <taxon>Mucoromycetes</taxon>
        <taxon>Mucorales</taxon>
        <taxon>Mucorineae</taxon>
        <taxon>Rhizopodaceae</taxon>
        <taxon>Rhizopus</taxon>
    </lineage>
</organism>
<accession>A0A9P6Z728</accession>
<dbReference type="GO" id="GO:0072542">
    <property type="term" value="F:protein phosphatase activator activity"/>
    <property type="evidence" value="ECO:0007669"/>
    <property type="project" value="TreeGrafter"/>
</dbReference>
<evidence type="ECO:0000313" key="7">
    <source>
        <dbReference type="Proteomes" id="UP000740926"/>
    </source>
</evidence>
<dbReference type="EMBL" id="JAANIU010000465">
    <property type="protein sequence ID" value="KAG1572084.1"/>
    <property type="molecule type" value="Genomic_DNA"/>
</dbReference>
<feature type="compositionally biased region" description="Polar residues" evidence="3">
    <location>
        <begin position="772"/>
        <end position="782"/>
    </location>
</feature>
<evidence type="ECO:0000256" key="3">
    <source>
        <dbReference type="SAM" id="MobiDB-lite"/>
    </source>
</evidence>